<organism evidence="1 3">
    <name type="scientific">Hungatella hathewayi</name>
    <dbReference type="NCBI Taxonomy" id="154046"/>
    <lineage>
        <taxon>Bacteria</taxon>
        <taxon>Bacillati</taxon>
        <taxon>Bacillota</taxon>
        <taxon>Clostridia</taxon>
        <taxon>Lachnospirales</taxon>
        <taxon>Lachnospiraceae</taxon>
        <taxon>Hungatella</taxon>
    </lineage>
</organism>
<dbReference type="EMBL" id="CYZE01000002">
    <property type="protein sequence ID" value="CUN75671.1"/>
    <property type="molecule type" value="Genomic_DNA"/>
</dbReference>
<dbReference type="Proteomes" id="UP000261257">
    <property type="component" value="Unassembled WGS sequence"/>
</dbReference>
<gene>
    <name evidence="2" type="ORF">DXC39_06805</name>
    <name evidence="1" type="ORF">ERS852407_01009</name>
</gene>
<evidence type="ECO:0000313" key="2">
    <source>
        <dbReference type="EMBL" id="RGM07419.1"/>
    </source>
</evidence>
<dbReference type="AlphaFoldDB" id="A0A173ZHG4"/>
<dbReference type="RefSeq" id="WP_055653274.1">
    <property type="nucleotide sequence ID" value="NZ_CABIXC010000002.1"/>
</dbReference>
<dbReference type="InterPro" id="IPR024060">
    <property type="entry name" value="Ureidoglycolate_lyase_dom_sf"/>
</dbReference>
<accession>A0A173ZHG4</accession>
<evidence type="ECO:0000313" key="4">
    <source>
        <dbReference type="Proteomes" id="UP000261257"/>
    </source>
</evidence>
<proteinExistence type="predicted"/>
<evidence type="ECO:0000313" key="3">
    <source>
        <dbReference type="Proteomes" id="UP000095651"/>
    </source>
</evidence>
<sequence>MKEIKVRCLSDEAFRKYGVYQKLTADAEMKNRVIPCGDFYPDLLTLDFGKTTLPTVSCCHVYKQDRMVVDFLEYHKYTCEGLVPLDDDVIIYVGVPEMGELRIENLEGFYVPKHTFVKLNPMIVHGGQYPVNEPEAHLICMLPGRTFQNDMVYLRIEEEDKKGVLIMQEGNAHV</sequence>
<dbReference type="InterPro" id="IPR011051">
    <property type="entry name" value="RmlC_Cupin_sf"/>
</dbReference>
<dbReference type="GO" id="GO:0004848">
    <property type="term" value="F:ureidoglycolate hydrolase activity"/>
    <property type="evidence" value="ECO:0007669"/>
    <property type="project" value="InterPro"/>
</dbReference>
<protein>
    <recommendedName>
        <fullName evidence="5">Ureidoglycolate hydrolase</fullName>
    </recommendedName>
</protein>
<evidence type="ECO:0008006" key="5">
    <source>
        <dbReference type="Google" id="ProtNLM"/>
    </source>
</evidence>
<name>A0A173ZHG4_9FIRM</name>
<reference evidence="2 4" key="2">
    <citation type="submission" date="2018-08" db="EMBL/GenBank/DDBJ databases">
        <title>A genome reference for cultivated species of the human gut microbiota.</title>
        <authorList>
            <person name="Zou Y."/>
            <person name="Xue W."/>
            <person name="Luo G."/>
        </authorList>
    </citation>
    <scope>NUCLEOTIDE SEQUENCE [LARGE SCALE GENOMIC DNA]</scope>
    <source>
        <strain evidence="2 4">TF05-11AC</strain>
    </source>
</reference>
<dbReference type="Gene3D" id="2.60.120.480">
    <property type="entry name" value="Ureidoglycolate hydrolase"/>
    <property type="match status" value="1"/>
</dbReference>
<reference evidence="1 3" key="1">
    <citation type="submission" date="2015-09" db="EMBL/GenBank/DDBJ databases">
        <authorList>
            <consortium name="Pathogen Informatics"/>
        </authorList>
    </citation>
    <scope>NUCLEOTIDE SEQUENCE [LARGE SCALE GENOMIC DNA]</scope>
    <source>
        <strain evidence="1 3">2789STDY5608850</strain>
    </source>
</reference>
<dbReference type="SUPFAM" id="SSF51182">
    <property type="entry name" value="RmlC-like cupins"/>
    <property type="match status" value="1"/>
</dbReference>
<evidence type="ECO:0000313" key="1">
    <source>
        <dbReference type="EMBL" id="CUN75671.1"/>
    </source>
</evidence>
<dbReference type="Proteomes" id="UP000095651">
    <property type="component" value="Unassembled WGS sequence"/>
</dbReference>
<dbReference type="EMBL" id="QSSQ01000003">
    <property type="protein sequence ID" value="RGM07419.1"/>
    <property type="molecule type" value="Genomic_DNA"/>
</dbReference>